<dbReference type="EMBL" id="CAJVCH010351265">
    <property type="protein sequence ID" value="CAG7815705.1"/>
    <property type="molecule type" value="Genomic_DNA"/>
</dbReference>
<keyword evidence="2" id="KW-1185">Reference proteome</keyword>
<comment type="caution">
    <text evidence="1">The sequence shown here is derived from an EMBL/GenBank/DDBJ whole genome shotgun (WGS) entry which is preliminary data.</text>
</comment>
<organism evidence="1 2">
    <name type="scientific">Allacma fusca</name>
    <dbReference type="NCBI Taxonomy" id="39272"/>
    <lineage>
        <taxon>Eukaryota</taxon>
        <taxon>Metazoa</taxon>
        <taxon>Ecdysozoa</taxon>
        <taxon>Arthropoda</taxon>
        <taxon>Hexapoda</taxon>
        <taxon>Collembola</taxon>
        <taxon>Symphypleona</taxon>
        <taxon>Sminthuridae</taxon>
        <taxon>Allacma</taxon>
    </lineage>
</organism>
<dbReference type="Proteomes" id="UP000708208">
    <property type="component" value="Unassembled WGS sequence"/>
</dbReference>
<reference evidence="1" key="1">
    <citation type="submission" date="2021-06" db="EMBL/GenBank/DDBJ databases">
        <authorList>
            <person name="Hodson N. C."/>
            <person name="Mongue J. A."/>
            <person name="Jaron S. K."/>
        </authorList>
    </citation>
    <scope>NUCLEOTIDE SEQUENCE</scope>
</reference>
<proteinExistence type="predicted"/>
<gene>
    <name evidence="1" type="ORF">AFUS01_LOCUS26369</name>
</gene>
<sequence>MVQERKCKRKITLGDLIATSPSIYMDYLLQQSEQEVSFPRFPSYPKMYFPSSTEVRYSIPANPMRTGSLNNER</sequence>
<dbReference type="AlphaFoldDB" id="A0A8J2KJL4"/>
<accession>A0A8J2KJL4</accession>
<evidence type="ECO:0000313" key="2">
    <source>
        <dbReference type="Proteomes" id="UP000708208"/>
    </source>
</evidence>
<name>A0A8J2KJL4_9HEXA</name>
<protein>
    <submittedName>
        <fullName evidence="1">Uncharacterized protein</fullName>
    </submittedName>
</protein>
<evidence type="ECO:0000313" key="1">
    <source>
        <dbReference type="EMBL" id="CAG7815705.1"/>
    </source>
</evidence>